<organism evidence="1 2">
    <name type="scientific">Mucispirillum schaedleri ASF457</name>
    <dbReference type="NCBI Taxonomy" id="1379858"/>
    <lineage>
        <taxon>Bacteria</taxon>
        <taxon>Pseudomonadati</taxon>
        <taxon>Deferribacterota</taxon>
        <taxon>Deferribacteres</taxon>
        <taxon>Deferribacterales</taxon>
        <taxon>Mucispirillaceae</taxon>
        <taxon>Mucispirillum</taxon>
    </lineage>
</organism>
<reference evidence="1" key="2">
    <citation type="submission" date="2022-05" db="EMBL/GenBank/DDBJ databases">
        <authorList>
            <person name="Proctor A.L."/>
            <person name="Phillips G.J."/>
            <person name="Wannemuehler M.J."/>
        </authorList>
    </citation>
    <scope>NUCLEOTIDE SEQUENCE</scope>
    <source>
        <strain evidence="1">ASF457</strain>
    </source>
</reference>
<dbReference type="RefSeq" id="WP_023274906.1">
    <property type="nucleotide sequence ID" value="NZ_CP097562.1"/>
</dbReference>
<gene>
    <name evidence="1" type="ORF">N508_000594</name>
</gene>
<protein>
    <submittedName>
        <fullName evidence="1">Uncharacterized protein</fullName>
    </submittedName>
</protein>
<reference evidence="1" key="1">
    <citation type="journal article" date="2014" name="Genome Announc.">
        <title>Draft genome sequences of the altered schaedler flora, a defined bacterial community from gnotobiotic mice.</title>
        <authorList>
            <person name="Wannemuehler M.J."/>
            <person name="Overstreet A.M."/>
            <person name="Ward D.V."/>
            <person name="Phillips G.J."/>
        </authorList>
    </citation>
    <scope>NUCLEOTIDE SEQUENCE</scope>
    <source>
        <strain evidence="1">ASF457</strain>
    </source>
</reference>
<dbReference type="KEGG" id="msch:N508_000594"/>
<accession>V2QHQ9</accession>
<proteinExistence type="predicted"/>
<keyword evidence="2" id="KW-1185">Reference proteome</keyword>
<dbReference type="Proteomes" id="UP000017429">
    <property type="component" value="Chromosome"/>
</dbReference>
<evidence type="ECO:0000313" key="2">
    <source>
        <dbReference type="Proteomes" id="UP000017429"/>
    </source>
</evidence>
<sequence>MKKIMLLALVLTFAFSMSVYAQMGMGRAGVHHNTKVVNVEEAKALVLQQTSNIKGVKVVSASEGHYHKGTMYIINVSDENGKTYEYHVNPWGEVILFK</sequence>
<dbReference type="OrthoDB" id="9815255at2"/>
<dbReference type="AlphaFoldDB" id="V2QHQ9"/>
<dbReference type="EMBL" id="CP097562">
    <property type="protein sequence ID" value="USF23531.1"/>
    <property type="molecule type" value="Genomic_DNA"/>
</dbReference>
<name>V2QHQ9_9BACT</name>
<evidence type="ECO:0000313" key="1">
    <source>
        <dbReference type="EMBL" id="USF23531.1"/>
    </source>
</evidence>
<reference evidence="1" key="3">
    <citation type="submission" date="2022-06" db="EMBL/GenBank/DDBJ databases">
        <title>Resources to Facilitate Use of the Altered Schaedler Flora (ASF) Mouse Model to Study Microbiome Function.</title>
        <authorList>
            <person name="Proctor A."/>
            <person name="Parvinroo S."/>
            <person name="Richie T."/>
            <person name="Jia X."/>
            <person name="Lee S.T.M."/>
            <person name="Karp P.D."/>
            <person name="Paley S."/>
            <person name="Kostic A.D."/>
            <person name="Pierre J.F."/>
            <person name="Wannemuehler M.J."/>
            <person name="Phillips G.J."/>
        </authorList>
    </citation>
    <scope>NUCLEOTIDE SEQUENCE</scope>
    <source>
        <strain evidence="1">ASF457</strain>
    </source>
</reference>